<protein>
    <submittedName>
        <fullName evidence="2">Uncharacterized protein</fullName>
    </submittedName>
</protein>
<dbReference type="GO" id="GO:0008375">
    <property type="term" value="F:acetylglucosaminyltransferase activity"/>
    <property type="evidence" value="ECO:0007669"/>
    <property type="project" value="TreeGrafter"/>
</dbReference>
<dbReference type="PANTHER" id="PTHR19297:SF191">
    <property type="entry name" value="PROTEIN XYLOSYLTRANSFERASE"/>
    <property type="match status" value="1"/>
</dbReference>
<dbReference type="Proteomes" id="UP000268535">
    <property type="component" value="Unassembled WGS sequence"/>
</dbReference>
<evidence type="ECO:0000313" key="2">
    <source>
        <dbReference type="EMBL" id="RKO96668.1"/>
    </source>
</evidence>
<dbReference type="PANTHER" id="PTHR19297">
    <property type="entry name" value="GLYCOSYLTRANSFERASE 14 FAMILY MEMBER"/>
    <property type="match status" value="1"/>
</dbReference>
<feature type="region of interest" description="Disordered" evidence="1">
    <location>
        <begin position="742"/>
        <end position="773"/>
    </location>
</feature>
<gene>
    <name evidence="2" type="ORF">CAUPRSCDRAFT_11644</name>
</gene>
<feature type="compositionally biased region" description="Low complexity" evidence="1">
    <location>
        <begin position="250"/>
        <end position="265"/>
    </location>
</feature>
<evidence type="ECO:0000256" key="1">
    <source>
        <dbReference type="SAM" id="MobiDB-lite"/>
    </source>
</evidence>
<dbReference type="AlphaFoldDB" id="A0A4P9WWU5"/>
<feature type="region of interest" description="Disordered" evidence="1">
    <location>
        <begin position="245"/>
        <end position="265"/>
    </location>
</feature>
<sequence length="773" mass="86445">MAPQLRSDGKGGAASGHGCRLSCALTPLSCDATSDLAITLENGYGSRARSARPTPSVRRPEASFMRPQSPPSASLPLTRAGSRWVHPPSAVVICILFLLTIVDDLQLSMALWALPLGFIVRGHVPSNTMAELFNAYEYERRRGPTWKSWVQRNPACVRWSVSIVVSGLLLVSLLLTLARDEKGSVSKPVTSAAKPSASHAASLDDHIQGDWVHLDGVESVIQDRLKKEVARIKLAEQKKAREEVAARLGSAPSKPAAAPTAPTTSEVIDKNRFVSEKQQQVSRATEYFTLTNFSYCDMLDGVTVQGHVYLPVLQGSLSTANPSRSEVSQIIDDVARRVAERVQSVEVFNHPHDAFAMEQLKRFGCFSAITGDNDYAFLSEGVFLERLPSVRYFPQLSLLPASAKPPTDTHRNRLAYIITVHQAPRLLDRLIPALAGPDVAIMINTEYHDSKDFSQEIAESVKRVQHLLPASMHIYIASHVFPTEPHSSSVVFSELEAMFELAQHVTFDWIMRITEYDYPLRTPEAILTMLDAHGPDVVHMSILADDAHVISDLRHVAFPVPSHEFSVVFNEGPERNFPWPHRYHPALSSSHFILPYSFVHFLRTDPHAHAFMAWIEHSLHPDMTFWATVARSDPVWSARIRPLPNGRFYGHASDGQHHTSKPLVDQGADPYDEYKSEDTDDHGLYDYGQSARSISHNDIDDLQHHRAWFAMHVERSSSIKREMDRIRKTESQADIDRYTAKKKVANQPDSTADTLRKLNLGKKVKAKKRSSRF</sequence>
<feature type="region of interest" description="Disordered" evidence="1">
    <location>
        <begin position="46"/>
        <end position="74"/>
    </location>
</feature>
<accession>A0A4P9WWU5</accession>
<name>A0A4P9WWU5_9FUNG</name>
<reference evidence="3" key="1">
    <citation type="journal article" date="2018" name="Nat. Microbiol.">
        <title>Leveraging single-cell genomics to expand the fungal tree of life.</title>
        <authorList>
            <person name="Ahrendt S.R."/>
            <person name="Quandt C.A."/>
            <person name="Ciobanu D."/>
            <person name="Clum A."/>
            <person name="Salamov A."/>
            <person name="Andreopoulos B."/>
            <person name="Cheng J.F."/>
            <person name="Woyke T."/>
            <person name="Pelin A."/>
            <person name="Henrissat B."/>
            <person name="Reynolds N.K."/>
            <person name="Benny G.L."/>
            <person name="Smith M.E."/>
            <person name="James T.Y."/>
            <person name="Grigoriev I.V."/>
        </authorList>
    </citation>
    <scope>NUCLEOTIDE SEQUENCE [LARGE SCALE GENOMIC DNA]</scope>
    <source>
        <strain evidence="3">ATCC 52028</strain>
    </source>
</reference>
<proteinExistence type="predicted"/>
<dbReference type="EMBL" id="ML009720">
    <property type="protein sequence ID" value="RKO96668.1"/>
    <property type="molecule type" value="Genomic_DNA"/>
</dbReference>
<organism evidence="2 3">
    <name type="scientific">Caulochytrium protostelioides</name>
    <dbReference type="NCBI Taxonomy" id="1555241"/>
    <lineage>
        <taxon>Eukaryota</taxon>
        <taxon>Fungi</taxon>
        <taxon>Fungi incertae sedis</taxon>
        <taxon>Chytridiomycota</taxon>
        <taxon>Chytridiomycota incertae sedis</taxon>
        <taxon>Chytridiomycetes</taxon>
        <taxon>Caulochytriales</taxon>
        <taxon>Caulochytriaceae</taxon>
        <taxon>Caulochytrium</taxon>
    </lineage>
</organism>
<evidence type="ECO:0000313" key="3">
    <source>
        <dbReference type="Proteomes" id="UP000268535"/>
    </source>
</evidence>
<feature type="compositionally biased region" description="Basic residues" evidence="1">
    <location>
        <begin position="759"/>
        <end position="773"/>
    </location>
</feature>